<feature type="transmembrane region" description="Helical" evidence="1">
    <location>
        <begin position="12"/>
        <end position="33"/>
    </location>
</feature>
<proteinExistence type="predicted"/>
<sequence length="171" mass="19085">MHESKQVAAFRSTLITLISVLVAISALLVPPALEMLIDPGVSSARILQLEREMDATDRQLTEFARTAQLERQANPKFAVSEQQLRELYESASAAGKDYYSAMGDNIWADLRAVIALVGVAASAAILITFWRRQNERATGEDRMRARAATWLKALPQAIPAGTKEKKRRWCW</sequence>
<evidence type="ECO:0000313" key="2">
    <source>
        <dbReference type="EMBL" id="UQB04815.1"/>
    </source>
</evidence>
<dbReference type="GeneID" id="92984446"/>
<dbReference type="RefSeq" id="WP_041465316.1">
    <property type="nucleotide sequence ID" value="NZ_CP033721.2"/>
</dbReference>
<reference evidence="2" key="1">
    <citation type="submission" date="2021-11" db="EMBL/GenBank/DDBJ databases">
        <authorList>
            <person name="Li G."/>
            <person name="Jia Q."/>
            <person name="Yang F."/>
            <person name="Zhang C."/>
            <person name="Singh A."/>
            <person name="Lorenz A.J."/>
            <person name="Jackson-Ziems T."/>
            <person name="Vidaver A."/>
            <person name="Alfano J.R."/>
        </authorList>
    </citation>
    <scope>NUCLEOTIDE SEQUENCE</scope>
    <source>
        <strain evidence="2">CNK-2</strain>
    </source>
</reference>
<evidence type="ECO:0000256" key="1">
    <source>
        <dbReference type="SAM" id="Phobius"/>
    </source>
</evidence>
<dbReference type="EMBL" id="CP086345">
    <property type="protein sequence ID" value="UQB04815.1"/>
    <property type="molecule type" value="Genomic_DNA"/>
</dbReference>
<accession>A0ABY4MNG7</accession>
<organism evidence="2 3">
    <name type="scientific">Clavibacter nebraskensis</name>
    <dbReference type="NCBI Taxonomy" id="31963"/>
    <lineage>
        <taxon>Bacteria</taxon>
        <taxon>Bacillati</taxon>
        <taxon>Actinomycetota</taxon>
        <taxon>Actinomycetes</taxon>
        <taxon>Micrococcales</taxon>
        <taxon>Microbacteriaceae</taxon>
        <taxon>Clavibacter</taxon>
    </lineage>
</organism>
<name>A0ABY4MNG7_9MICO</name>
<dbReference type="Proteomes" id="UP001056208">
    <property type="component" value="Chromosome"/>
</dbReference>
<keyword evidence="1" id="KW-0812">Transmembrane</keyword>
<feature type="transmembrane region" description="Helical" evidence="1">
    <location>
        <begin position="110"/>
        <end position="130"/>
    </location>
</feature>
<gene>
    <name evidence="2" type="ORF">LIV34_002692</name>
</gene>
<keyword evidence="3" id="KW-1185">Reference proteome</keyword>
<keyword evidence="1" id="KW-1133">Transmembrane helix</keyword>
<keyword evidence="1" id="KW-0472">Membrane</keyword>
<evidence type="ECO:0000313" key="3">
    <source>
        <dbReference type="Proteomes" id="UP001056208"/>
    </source>
</evidence>
<protein>
    <submittedName>
        <fullName evidence="2">Uncharacterized protein</fullName>
    </submittedName>
</protein>